<evidence type="ECO:0000256" key="1">
    <source>
        <dbReference type="SAM" id="SignalP"/>
    </source>
</evidence>
<dbReference type="STRING" id="570156.AOG27_14100"/>
<dbReference type="PATRIC" id="fig|570156.3.peg.3919"/>
<dbReference type="Pfam" id="PF00754">
    <property type="entry name" value="F5_F8_type_C"/>
    <property type="match status" value="2"/>
</dbReference>
<name>A0A0N8HK33_9GAMM</name>
<evidence type="ECO:0000259" key="2">
    <source>
        <dbReference type="PROSITE" id="PS50022"/>
    </source>
</evidence>
<dbReference type="AlphaFoldDB" id="A0A0N8HK33"/>
<proteinExistence type="predicted"/>
<dbReference type="SUPFAM" id="SSF49785">
    <property type="entry name" value="Galactose-binding domain-like"/>
    <property type="match status" value="2"/>
</dbReference>
<accession>A0A0N8HK33</accession>
<feature type="domain" description="F5/8 type C" evidence="2">
    <location>
        <begin position="513"/>
        <end position="664"/>
    </location>
</feature>
<dbReference type="Proteomes" id="UP000050378">
    <property type="component" value="Unassembled WGS sequence"/>
</dbReference>
<comment type="caution">
    <text evidence="3">The sequence shown here is derived from an EMBL/GenBank/DDBJ whole genome shotgun (WGS) entry which is preliminary data.</text>
</comment>
<dbReference type="Pfam" id="PF11958">
    <property type="entry name" value="DUF3472"/>
    <property type="match status" value="1"/>
</dbReference>
<reference evidence="3 4" key="1">
    <citation type="submission" date="2015-09" db="EMBL/GenBank/DDBJ databases">
        <title>Draft Genome Sequence of Pseudoalteromonas lipolytica UCD-48B.</title>
        <authorList>
            <person name="Krusor M."/>
            <person name="Coil D.A."/>
            <person name="Lang J.M."/>
            <person name="Eisen J.A."/>
            <person name="Alexiev A."/>
        </authorList>
    </citation>
    <scope>NUCLEOTIDE SEQUENCE [LARGE SCALE GENOMIC DNA]</scope>
    <source>
        <strain evidence="3 4">UCD-48B</strain>
    </source>
</reference>
<dbReference type="EMBL" id="LJTC01000009">
    <property type="protein sequence ID" value="KPM82760.1"/>
    <property type="molecule type" value="Genomic_DNA"/>
</dbReference>
<dbReference type="Gene3D" id="2.60.120.260">
    <property type="entry name" value="Galactose-binding domain-like"/>
    <property type="match status" value="2"/>
</dbReference>
<gene>
    <name evidence="3" type="ORF">AOG27_14100</name>
</gene>
<dbReference type="RefSeq" id="WP_054553659.1">
    <property type="nucleotide sequence ID" value="NZ_LJTC01000009.1"/>
</dbReference>
<dbReference type="InterPro" id="IPR008979">
    <property type="entry name" value="Galactose-bd-like_sf"/>
</dbReference>
<dbReference type="PROSITE" id="PS50022">
    <property type="entry name" value="FA58C_3"/>
    <property type="match status" value="2"/>
</dbReference>
<organism evidence="3 4">
    <name type="scientific">Pseudoalteromonas lipolytica</name>
    <dbReference type="NCBI Taxonomy" id="570156"/>
    <lineage>
        <taxon>Bacteria</taxon>
        <taxon>Pseudomonadati</taxon>
        <taxon>Pseudomonadota</taxon>
        <taxon>Gammaproteobacteria</taxon>
        <taxon>Alteromonadales</taxon>
        <taxon>Pseudoalteromonadaceae</taxon>
        <taxon>Pseudoalteromonas</taxon>
    </lineage>
</organism>
<evidence type="ECO:0000313" key="4">
    <source>
        <dbReference type="Proteomes" id="UP000050378"/>
    </source>
</evidence>
<protein>
    <recommendedName>
        <fullName evidence="2">F5/8 type C domain-containing protein</fullName>
    </recommendedName>
</protein>
<feature type="signal peptide" evidence="1">
    <location>
        <begin position="1"/>
        <end position="21"/>
    </location>
</feature>
<feature type="domain" description="F5/8 type C" evidence="2">
    <location>
        <begin position="372"/>
        <end position="501"/>
    </location>
</feature>
<dbReference type="InterPro" id="IPR000421">
    <property type="entry name" value="FA58C"/>
</dbReference>
<keyword evidence="1" id="KW-0732">Signal</keyword>
<evidence type="ECO:0000313" key="3">
    <source>
        <dbReference type="EMBL" id="KPM82760.1"/>
    </source>
</evidence>
<dbReference type="InterPro" id="IPR021862">
    <property type="entry name" value="DUF3472"/>
</dbReference>
<feature type="chain" id="PRO_5006026568" description="F5/8 type C domain-containing protein" evidence="1">
    <location>
        <begin position="22"/>
        <end position="664"/>
    </location>
</feature>
<sequence>MRKMTIKLAVVGMLSSWSAQANTVEDRAASIWFNFNDVGRGNTIMQDVYVPSNGLTKYTYYSVLNWNAGMEGGGYAGIQDHPDGRNYIFSIWDPRSSSKPIVARYLGHGTESENFGGEGTGLKTWNFDLGWQANQWYTLVAKAWPVGSHTHFGYWVHDQAAGEWSHLVTMDYPVADVRFETTTGSFVEDWWYSGENARTVRLKNGHKKLENGSWIGFDSANFSVVQHQPKRNYDNNYDASANPSYFTMTSGGTTSPTLSISNQTCTDAYGNLTAFCGRNSLFPLTRNNVADTPNQPNIEFTITDATTRSVSWQVPQTSTPQFSYSVMINNVLVASASQPEKRQVDIIASENDNVIITLEDIFGRTVSHSATVTIDNTSAQHYLIDSATLTVSSNSQSEPYHELANAFDGDKTTLWHTSWSTPQVPSYPHDVIIDLGKHYELSELHYTPRAVGENGSITDYEVYVSHDGVTYDELVAAGTWDASKQGKVVALNNTQTRFIKLVGLSEVNENVWASAAEIELYHTGKLDSSSFVVSSDSQAELGEEIIYAFDNNPATIWHTNWSGSTVPEYPHSVDIDLGNPQSFSKITYLPRTIGVNGTIADYEVYVSDDGINFGSPIAVGTWAANTQIKQTQFAPVTARYIRLIAQSEINGRIWASAAEIAVYK</sequence>
<dbReference type="OrthoDB" id="535891at2"/>